<feature type="compositionally biased region" description="Low complexity" evidence="1">
    <location>
        <begin position="735"/>
        <end position="749"/>
    </location>
</feature>
<dbReference type="PANTHER" id="PTHR21575">
    <property type="entry name" value="PROTEIN HID1"/>
    <property type="match status" value="1"/>
</dbReference>
<feature type="region of interest" description="Disordered" evidence="1">
    <location>
        <begin position="586"/>
        <end position="619"/>
    </location>
</feature>
<dbReference type="KEGG" id="egl:EGR_08327"/>
<evidence type="ECO:0000313" key="3">
    <source>
        <dbReference type="Proteomes" id="UP000019149"/>
    </source>
</evidence>
<dbReference type="Pfam" id="PF12722">
    <property type="entry name" value="Hid1"/>
    <property type="match status" value="1"/>
</dbReference>
<dbReference type="OrthoDB" id="432953at2759"/>
<evidence type="ECO:0008006" key="4">
    <source>
        <dbReference type="Google" id="ProtNLM"/>
    </source>
</evidence>
<comment type="caution">
    <text evidence="2">The sequence shown here is derived from an EMBL/GenBank/DDBJ whole genome shotgun (WGS) entry which is preliminary data.</text>
</comment>
<dbReference type="EMBL" id="APAU02000103">
    <property type="protein sequence ID" value="EUB56803.1"/>
    <property type="molecule type" value="Genomic_DNA"/>
</dbReference>
<name>W6U6F2_ECHGR</name>
<evidence type="ECO:0000256" key="1">
    <source>
        <dbReference type="SAM" id="MobiDB-lite"/>
    </source>
</evidence>
<dbReference type="GeneID" id="36344042"/>
<sequence>MGSGQSSLSYRTAFVELINKTQPINAYNDEFWDQFWCGGPTRISDMFASVPGSEIRTLREESPGNLATLCYKAVERLAQLAETSFLTTQDQQIAINCVRLLTRIIPYIFEVPEWRPFFWSVLPAQPDPNPDTADSVPLAQTLVSSLCDLLFCPDFTVHSLTKSGPENAEDIHTIDSCEYIWEAGVGFAQSPPQNAQHDANRTEIIRLLLVCFSETMYLTQAEARSEINKWIAFFSGPENRHVLPLFTSLLNVVCAYNPASSSLPYNHLMFTDSREPLVEAALQMLCVILEADTSNLDGGKTLSDSTTSNGKGSNLFLNYMSRIHRDEDFSFVLDGITRLLNNPLTQTYLPGSAKKVQMHQELLILFWRICDINKKFMYYVLKSSRVLDVLVPILYYLNEARKDKCKYLLIPYSVAQLGLMHIGVFIILLLSGERNFGVRLNKPYSNRTSFDITVFTGNHADLLIIVFHKIITTGHQCLQPLFDCLITIIDNVSPYVKSLSMVSASKLMHLMEAFSQPWFLFSSPNNYQLVLFLLEIFNNVIQYQFDGNSCLVYSIIRKRQVFYQLANLPTTDEEIREVLAKHSGLHRRFEAPPDTDEEDEVEDRTEEDGEGEGEGNEDVFKKEAKEEGLDFVSTDVDQFSQAASLINDKMDEVKNEKGNGVESETKNGGAVVAQGDSEEIARQMSALDGLQTSLTDIPSLTSMTDSQPVNAAHSSDYHLHSYEGEAPSTCSHIPAAASDSTTGSSTGEAVESRQLEWKSGDEASKEEVAKGTTKTMLERERTGGSDGNSRRRLTPLTVPWRPTARWVGSWHEKLPLQTIMRLLQVLVPQVEKICIEKSLKDEPEILKFLQNGTLVGLLPVPHPILIRKYQSNMGTTVWFRTYLWGVVYLRNSDPPIWFDTNVRLFEVQRT</sequence>
<protein>
    <recommendedName>
        <fullName evidence="4">Protein HID1</fullName>
    </recommendedName>
</protein>
<dbReference type="RefSeq" id="XP_024347999.1">
    <property type="nucleotide sequence ID" value="XM_024497576.1"/>
</dbReference>
<dbReference type="CTD" id="36344042"/>
<dbReference type="Proteomes" id="UP000019149">
    <property type="component" value="Unassembled WGS sequence"/>
</dbReference>
<reference evidence="2 3" key="1">
    <citation type="journal article" date="2013" name="Nat. Genet.">
        <title>The genome of the hydatid tapeworm Echinococcus granulosus.</title>
        <authorList>
            <person name="Zheng H."/>
            <person name="Zhang W."/>
            <person name="Zhang L."/>
            <person name="Zhang Z."/>
            <person name="Li J."/>
            <person name="Lu G."/>
            <person name="Zhu Y."/>
            <person name="Wang Y."/>
            <person name="Huang Y."/>
            <person name="Liu J."/>
            <person name="Kang H."/>
            <person name="Chen J."/>
            <person name="Wang L."/>
            <person name="Chen A."/>
            <person name="Yu S."/>
            <person name="Gao Z."/>
            <person name="Jin L."/>
            <person name="Gu W."/>
            <person name="Wang Z."/>
            <person name="Zhao L."/>
            <person name="Shi B."/>
            <person name="Wen H."/>
            <person name="Lin R."/>
            <person name="Jones M.K."/>
            <person name="Brejova B."/>
            <person name="Vinar T."/>
            <person name="Zhao G."/>
            <person name="McManus D.P."/>
            <person name="Chen Z."/>
            <person name="Zhou Y."/>
            <person name="Wang S."/>
        </authorList>
    </citation>
    <scope>NUCLEOTIDE SEQUENCE [LARGE SCALE GENOMIC DNA]</scope>
</reference>
<dbReference type="OMA" id="IFEDDKW"/>
<dbReference type="GO" id="GO:0005797">
    <property type="term" value="C:Golgi medial cisterna"/>
    <property type="evidence" value="ECO:0007669"/>
    <property type="project" value="TreeGrafter"/>
</dbReference>
<feature type="compositionally biased region" description="Basic and acidic residues" evidence="1">
    <location>
        <begin position="750"/>
        <end position="769"/>
    </location>
</feature>
<dbReference type="GO" id="GO:0016020">
    <property type="term" value="C:membrane"/>
    <property type="evidence" value="ECO:0007669"/>
    <property type="project" value="TreeGrafter"/>
</dbReference>
<dbReference type="AlphaFoldDB" id="W6U6F2"/>
<feature type="compositionally biased region" description="Acidic residues" evidence="1">
    <location>
        <begin position="593"/>
        <end position="617"/>
    </location>
</feature>
<keyword evidence="3" id="KW-1185">Reference proteome</keyword>
<gene>
    <name evidence="2" type="ORF">EGR_08327</name>
</gene>
<feature type="region of interest" description="Disordered" evidence="1">
    <location>
        <begin position="723"/>
        <end position="794"/>
    </location>
</feature>
<proteinExistence type="predicted"/>
<dbReference type="InterPro" id="IPR026705">
    <property type="entry name" value="Hid-1/Ecm30"/>
</dbReference>
<evidence type="ECO:0000313" key="2">
    <source>
        <dbReference type="EMBL" id="EUB56803.1"/>
    </source>
</evidence>
<dbReference type="PANTHER" id="PTHR21575:SF12">
    <property type="entry name" value="PROTEIN HID1"/>
    <property type="match status" value="1"/>
</dbReference>
<dbReference type="STRING" id="6210.W6U6F2"/>
<organism evidence="2 3">
    <name type="scientific">Echinococcus granulosus</name>
    <name type="common">Hydatid tapeworm</name>
    <dbReference type="NCBI Taxonomy" id="6210"/>
    <lineage>
        <taxon>Eukaryota</taxon>
        <taxon>Metazoa</taxon>
        <taxon>Spiralia</taxon>
        <taxon>Lophotrochozoa</taxon>
        <taxon>Platyhelminthes</taxon>
        <taxon>Cestoda</taxon>
        <taxon>Eucestoda</taxon>
        <taxon>Cyclophyllidea</taxon>
        <taxon>Taeniidae</taxon>
        <taxon>Echinococcus</taxon>
        <taxon>Echinococcus granulosus group</taxon>
    </lineage>
</organism>
<dbReference type="GO" id="GO:0000138">
    <property type="term" value="C:Golgi trans cisterna"/>
    <property type="evidence" value="ECO:0007669"/>
    <property type="project" value="TreeGrafter"/>
</dbReference>
<accession>W6U6F2</accession>